<protein>
    <submittedName>
        <fullName evidence="4">CAAD domain-containing protein</fullName>
    </submittedName>
</protein>
<keyword evidence="2" id="KW-0472">Membrane</keyword>
<dbReference type="AlphaFoldDB" id="A0AAJ6NNB1"/>
<dbReference type="RefSeq" id="WP_281480825.1">
    <property type="nucleotide sequence ID" value="NZ_CP124543.1"/>
</dbReference>
<evidence type="ECO:0000259" key="3">
    <source>
        <dbReference type="Pfam" id="PF14159"/>
    </source>
</evidence>
<name>A0AAJ6NNB1_9CYAN</name>
<dbReference type="PANTHER" id="PTHR33222">
    <property type="match status" value="1"/>
</dbReference>
<evidence type="ECO:0000313" key="4">
    <source>
        <dbReference type="EMBL" id="WGV23499.1"/>
    </source>
</evidence>
<dbReference type="InterPro" id="IPR033344">
    <property type="entry name" value="CURT1"/>
</dbReference>
<organism evidence="4 5">
    <name type="scientific">Halotia branconii CENA392</name>
    <dbReference type="NCBI Taxonomy" id="1539056"/>
    <lineage>
        <taxon>Bacteria</taxon>
        <taxon>Bacillati</taxon>
        <taxon>Cyanobacteriota</taxon>
        <taxon>Cyanophyceae</taxon>
        <taxon>Nostocales</taxon>
        <taxon>Nodulariaceae</taxon>
        <taxon>Halotia</taxon>
    </lineage>
</organism>
<dbReference type="InterPro" id="IPR025564">
    <property type="entry name" value="CAAD_dom"/>
</dbReference>
<keyword evidence="2" id="KW-0812">Transmembrane</keyword>
<feature type="domain" description="Cyanobacterial aminoacyl-tRNA synthetase CAAD" evidence="3">
    <location>
        <begin position="60"/>
        <end position="143"/>
    </location>
</feature>
<gene>
    <name evidence="4" type="ORF">QI031_16890</name>
</gene>
<dbReference type="PANTHER" id="PTHR33222:SF4">
    <property type="entry name" value="PROTEIN CURVATURE THYLAKOID 1A, CHLOROPLASTIC"/>
    <property type="match status" value="1"/>
</dbReference>
<evidence type="ECO:0000256" key="2">
    <source>
        <dbReference type="SAM" id="Phobius"/>
    </source>
</evidence>
<feature type="transmembrane region" description="Helical" evidence="2">
    <location>
        <begin position="72"/>
        <end position="92"/>
    </location>
</feature>
<evidence type="ECO:0000313" key="5">
    <source>
        <dbReference type="Proteomes" id="UP001223520"/>
    </source>
</evidence>
<sequence>METEQQRLESANAMSQEGMLALQSAENENLPKLPPAKEPKSQWRQISTKTAESITQLPKYFSRFFQKYKQPLITVVLIVAAIVTGKVLLAMVDAINDIPLLAPIFEVIGLGYVSWFIFRYLIKSSTRQELAQEIELLKQQVLGNSISNS</sequence>
<accession>A0AAJ6NNB1</accession>
<proteinExistence type="predicted"/>
<keyword evidence="2" id="KW-1133">Transmembrane helix</keyword>
<dbReference type="GO" id="GO:0009579">
    <property type="term" value="C:thylakoid"/>
    <property type="evidence" value="ECO:0007669"/>
    <property type="project" value="InterPro"/>
</dbReference>
<dbReference type="KEGG" id="hbq:QI031_16890"/>
<reference evidence="4 5" key="1">
    <citation type="journal article" date="2023" name="Limnol Oceanogr Lett">
        <title>Environmental adaptations by the intertidal Antarctic cyanobacterium Halotia branconii CENA392 as revealed using long-read genome sequencing.</title>
        <authorList>
            <person name="Dextro R.B."/>
            <person name="Delbaje E."/>
            <person name="Freitas P.N.N."/>
            <person name="Geraldes V."/>
            <person name="Pinto E."/>
            <person name="Long P.F."/>
            <person name="Fiore M.F."/>
        </authorList>
    </citation>
    <scope>NUCLEOTIDE SEQUENCE [LARGE SCALE GENOMIC DNA]</scope>
    <source>
        <strain evidence="4 5">CENA392</strain>
    </source>
</reference>
<evidence type="ECO:0000256" key="1">
    <source>
        <dbReference type="ARBA" id="ARBA00004141"/>
    </source>
</evidence>
<dbReference type="EMBL" id="CP124543">
    <property type="protein sequence ID" value="WGV23499.1"/>
    <property type="molecule type" value="Genomic_DNA"/>
</dbReference>
<dbReference type="Pfam" id="PF14159">
    <property type="entry name" value="CAAD"/>
    <property type="match status" value="1"/>
</dbReference>
<comment type="subcellular location">
    <subcellularLocation>
        <location evidence="1">Membrane</location>
        <topology evidence="1">Multi-pass membrane protein</topology>
    </subcellularLocation>
</comment>
<dbReference type="Proteomes" id="UP001223520">
    <property type="component" value="Chromosome"/>
</dbReference>
<feature type="transmembrane region" description="Helical" evidence="2">
    <location>
        <begin position="98"/>
        <end position="118"/>
    </location>
</feature>
<keyword evidence="5" id="KW-1185">Reference proteome</keyword>
<dbReference type="GO" id="GO:0016020">
    <property type="term" value="C:membrane"/>
    <property type="evidence" value="ECO:0007669"/>
    <property type="project" value="UniProtKB-SubCell"/>
</dbReference>